<evidence type="ECO:0000259" key="1">
    <source>
        <dbReference type="PROSITE" id="PS50943"/>
    </source>
</evidence>
<name>A0A6J5M374_9CAUD</name>
<dbReference type="EMBL" id="LR796386">
    <property type="protein sequence ID" value="CAB4141088.1"/>
    <property type="molecule type" value="Genomic_DNA"/>
</dbReference>
<accession>A0A6J5M374</accession>
<dbReference type="GO" id="GO:0003677">
    <property type="term" value="F:DNA binding"/>
    <property type="evidence" value="ECO:0007669"/>
    <property type="project" value="InterPro"/>
</dbReference>
<dbReference type="CDD" id="cd00093">
    <property type="entry name" value="HTH_XRE"/>
    <property type="match status" value="1"/>
</dbReference>
<proteinExistence type="predicted"/>
<dbReference type="Gene3D" id="1.10.260.40">
    <property type="entry name" value="lambda repressor-like DNA-binding domains"/>
    <property type="match status" value="1"/>
</dbReference>
<evidence type="ECO:0000313" key="2">
    <source>
        <dbReference type="EMBL" id="CAB4141088.1"/>
    </source>
</evidence>
<organism evidence="2">
    <name type="scientific">uncultured Caudovirales phage</name>
    <dbReference type="NCBI Taxonomy" id="2100421"/>
    <lineage>
        <taxon>Viruses</taxon>
        <taxon>Duplodnaviria</taxon>
        <taxon>Heunggongvirae</taxon>
        <taxon>Uroviricota</taxon>
        <taxon>Caudoviricetes</taxon>
        <taxon>Peduoviridae</taxon>
        <taxon>Maltschvirus</taxon>
        <taxon>Maltschvirus maltsch</taxon>
    </lineage>
</organism>
<dbReference type="SMART" id="SM00530">
    <property type="entry name" value="HTH_XRE"/>
    <property type="match status" value="1"/>
</dbReference>
<protein>
    <submittedName>
        <fullName evidence="2">HTH_XRE domain containing protein</fullName>
    </submittedName>
</protein>
<gene>
    <name evidence="2" type="ORF">UFOVP413_39</name>
</gene>
<dbReference type="PROSITE" id="PS50943">
    <property type="entry name" value="HTH_CROC1"/>
    <property type="match status" value="1"/>
</dbReference>
<dbReference type="SUPFAM" id="SSF47413">
    <property type="entry name" value="lambda repressor-like DNA-binding domains"/>
    <property type="match status" value="1"/>
</dbReference>
<reference evidence="2" key="1">
    <citation type="submission" date="2020-04" db="EMBL/GenBank/DDBJ databases">
        <authorList>
            <person name="Chiriac C."/>
            <person name="Salcher M."/>
            <person name="Ghai R."/>
            <person name="Kavagutti S V."/>
        </authorList>
    </citation>
    <scope>NUCLEOTIDE SEQUENCE</scope>
</reference>
<feature type="domain" description="HTH cro/C1-type" evidence="1">
    <location>
        <begin position="8"/>
        <end position="55"/>
    </location>
</feature>
<dbReference type="Pfam" id="PF01381">
    <property type="entry name" value="HTH_3"/>
    <property type="match status" value="1"/>
</dbReference>
<dbReference type="InterPro" id="IPR001387">
    <property type="entry name" value="Cro/C1-type_HTH"/>
</dbReference>
<sequence length="217" mass="23815">MQITPIQIKAARAILGWSREDLAAKTGLQSRTITNIEDSSTQARSGNLAKIEAALTDGGVDFLPDQGVRPRNDILTVISGADAWLRLLDDIYYTLTQPTASKEVLFHCGDDRLSSEAAIQSELRLRQAGIRVRSTVAASNDYLLFPLAEYRGIADGDFENAATAIYADRVATLLHTENRVIVIKNAIFADSQRKLFNIVWRNSQPFTATTAPVTYGS</sequence>
<dbReference type="InterPro" id="IPR010982">
    <property type="entry name" value="Lambda_DNA-bd_dom_sf"/>
</dbReference>